<keyword evidence="2" id="KW-0472">Membrane</keyword>
<keyword evidence="2" id="KW-0812">Transmembrane</keyword>
<feature type="transmembrane region" description="Helical" evidence="2">
    <location>
        <begin position="504"/>
        <end position="524"/>
    </location>
</feature>
<feature type="transmembrane region" description="Helical" evidence="2">
    <location>
        <begin position="628"/>
        <end position="650"/>
    </location>
</feature>
<feature type="transmembrane region" description="Helical" evidence="2">
    <location>
        <begin position="98"/>
        <end position="118"/>
    </location>
</feature>
<dbReference type="OrthoDB" id="3855595at2"/>
<reference evidence="3 4" key="1">
    <citation type="submission" date="2019-02" db="EMBL/GenBank/DDBJ databases">
        <title>Sequencing the genomes of 1000 actinobacteria strains.</title>
        <authorList>
            <person name="Klenk H.-P."/>
        </authorList>
    </citation>
    <scope>NUCLEOTIDE SEQUENCE [LARGE SCALE GENOMIC DNA]</scope>
    <source>
        <strain evidence="3 4">DSM 45162</strain>
    </source>
</reference>
<feature type="region of interest" description="Disordered" evidence="1">
    <location>
        <begin position="1"/>
        <end position="26"/>
    </location>
</feature>
<comment type="caution">
    <text evidence="3">The sequence shown here is derived from an EMBL/GenBank/DDBJ whole genome shotgun (WGS) entry which is preliminary data.</text>
</comment>
<sequence length="811" mass="85346">MTAAPLADVADRESPARQARPTGRERWPRRVRSRRHLLAVAPWPVVAVVGGYTLHATGTPAVDAAAYASYWALCVVLPGTLVFRALRGSRGNLPEDLGLGAATGLVLELAAWAVSAAAGWQPALRWWPVPVVVAFLAVPRLRRHWRIGDRRPLPVAWSWLMAVVVLLIVGWAGYPMLGNPLPPATAVYYQDLMYHLALVRELTRTMPFEVPQLAGQALRYHYLSDAHMATASMITGVPASTVLLRLWMVPILATAAFVVAVLGRDLAGRWWAGPAAAGAAFVGLPVTLGAPGGFLAGSPAVFASPSQMYALPLAALLVVLAVDVLRGRPLGWGWTLVPALAFACAGAKSSILPPLVVGVVLAGVVVWWRARAVSWPVLGLFAALVGAMALGFRVFAGGGAGTLAVQALAALDWMAPYQRTLGLRDGPGHDGLVLPSAAGATGAERWFIVWVVGWWLLTQTPRLLGLAALGVRPTRGDPAAWLLAGVTLAGVGGTWLLWHPSSSQVYFFTGVVPFGAVLTVWLLATLTAPGGGWQRVAALVGAAVGALWGAFAPRVAAPGRSTVDGWAHALAVPAWRAAAGLAVLLVVVAVLGRAELPTGRAGLRRVGRFLGASRAPGAAPERRAVARLVAATAVAAVLGCGIGTGAAAIVDNLRTAQRSPVPLSNRLVTAAEMRAAQWLDAHAGLDDVVATNVHCQPVRTRPGCDARAFWVAGLGGRRTLVESWGYSDAAVAANGVGDVKYMFQPPPDPAVYALNERAFTAPTTADLAELRRVHRVRWLFADRRAGPVSPQLPELAVVRLTDGPVTIYELR</sequence>
<feature type="transmembrane region" description="Helical" evidence="2">
    <location>
        <begin position="337"/>
        <end position="367"/>
    </location>
</feature>
<dbReference type="Proteomes" id="UP000292564">
    <property type="component" value="Unassembled WGS sequence"/>
</dbReference>
<feature type="transmembrane region" description="Helical" evidence="2">
    <location>
        <begin position="275"/>
        <end position="296"/>
    </location>
</feature>
<dbReference type="EMBL" id="SHKY01000001">
    <property type="protein sequence ID" value="RZU51755.1"/>
    <property type="molecule type" value="Genomic_DNA"/>
</dbReference>
<feature type="transmembrane region" description="Helical" evidence="2">
    <location>
        <begin position="67"/>
        <end position="86"/>
    </location>
</feature>
<evidence type="ECO:0000256" key="1">
    <source>
        <dbReference type="SAM" id="MobiDB-lite"/>
    </source>
</evidence>
<gene>
    <name evidence="3" type="ORF">EV385_3588</name>
</gene>
<accession>A0A4Q7ZN21</accession>
<evidence type="ECO:0000313" key="4">
    <source>
        <dbReference type="Proteomes" id="UP000292564"/>
    </source>
</evidence>
<feature type="transmembrane region" description="Helical" evidence="2">
    <location>
        <begin position="536"/>
        <end position="557"/>
    </location>
</feature>
<name>A0A4Q7ZN21_9ACTN</name>
<feature type="transmembrane region" description="Helical" evidence="2">
    <location>
        <begin position="36"/>
        <end position="55"/>
    </location>
</feature>
<feature type="transmembrane region" description="Helical" evidence="2">
    <location>
        <begin position="373"/>
        <end position="392"/>
    </location>
</feature>
<evidence type="ECO:0000256" key="2">
    <source>
        <dbReference type="SAM" id="Phobius"/>
    </source>
</evidence>
<protein>
    <recommendedName>
        <fullName evidence="5">4-amino-4-deoxy-L-arabinose transferase-like glycosyltransferase</fullName>
    </recommendedName>
</protein>
<keyword evidence="4" id="KW-1185">Reference proteome</keyword>
<feature type="transmembrane region" description="Helical" evidence="2">
    <location>
        <begin position="478"/>
        <end position="498"/>
    </location>
</feature>
<feature type="transmembrane region" description="Helical" evidence="2">
    <location>
        <begin position="124"/>
        <end position="141"/>
    </location>
</feature>
<dbReference type="AlphaFoldDB" id="A0A4Q7ZN21"/>
<proteinExistence type="predicted"/>
<feature type="transmembrane region" description="Helical" evidence="2">
    <location>
        <begin position="242"/>
        <end position="263"/>
    </location>
</feature>
<evidence type="ECO:0008006" key="5">
    <source>
        <dbReference type="Google" id="ProtNLM"/>
    </source>
</evidence>
<feature type="transmembrane region" description="Helical" evidence="2">
    <location>
        <begin position="153"/>
        <end position="174"/>
    </location>
</feature>
<dbReference type="RefSeq" id="WP_130510478.1">
    <property type="nucleotide sequence ID" value="NZ_SHKY01000001.1"/>
</dbReference>
<evidence type="ECO:0000313" key="3">
    <source>
        <dbReference type="EMBL" id="RZU51755.1"/>
    </source>
</evidence>
<keyword evidence="2" id="KW-1133">Transmembrane helix</keyword>
<feature type="transmembrane region" description="Helical" evidence="2">
    <location>
        <begin position="308"/>
        <end position="325"/>
    </location>
</feature>
<organism evidence="3 4">
    <name type="scientific">Krasilnikovia cinnamomea</name>
    <dbReference type="NCBI Taxonomy" id="349313"/>
    <lineage>
        <taxon>Bacteria</taxon>
        <taxon>Bacillati</taxon>
        <taxon>Actinomycetota</taxon>
        <taxon>Actinomycetes</taxon>
        <taxon>Micromonosporales</taxon>
        <taxon>Micromonosporaceae</taxon>
        <taxon>Krasilnikovia</taxon>
    </lineage>
</organism>
<feature type="transmembrane region" description="Helical" evidence="2">
    <location>
        <begin position="577"/>
        <end position="596"/>
    </location>
</feature>